<evidence type="ECO:0000313" key="6">
    <source>
        <dbReference type="EMBL" id="TQL44843.1"/>
    </source>
</evidence>
<evidence type="ECO:0000259" key="5">
    <source>
        <dbReference type="Pfam" id="PF13439"/>
    </source>
</evidence>
<reference evidence="6 7" key="1">
    <citation type="submission" date="2019-06" db="EMBL/GenBank/DDBJ databases">
        <title>Sequencing the genomes of 1000 actinobacteria strains.</title>
        <authorList>
            <person name="Klenk H.-P."/>
        </authorList>
    </citation>
    <scope>NUCLEOTIDE SEQUENCE [LARGE SCALE GENOMIC DNA]</scope>
    <source>
        <strain evidence="6 7">DSM 8803</strain>
    </source>
</reference>
<dbReference type="AlphaFoldDB" id="A0A542Y9V8"/>
<dbReference type="GO" id="GO:0016757">
    <property type="term" value="F:glycosyltransferase activity"/>
    <property type="evidence" value="ECO:0007669"/>
    <property type="project" value="UniProtKB-KW"/>
</dbReference>
<evidence type="ECO:0000313" key="7">
    <source>
        <dbReference type="Proteomes" id="UP000319094"/>
    </source>
</evidence>
<evidence type="ECO:0000259" key="4">
    <source>
        <dbReference type="Pfam" id="PF00534"/>
    </source>
</evidence>
<feature type="domain" description="Glycosyl transferase family 1" evidence="4">
    <location>
        <begin position="211"/>
        <end position="346"/>
    </location>
</feature>
<keyword evidence="7" id="KW-1185">Reference proteome</keyword>
<comment type="caution">
    <text evidence="6">The sequence shown here is derived from an EMBL/GenBank/DDBJ whole genome shotgun (WGS) entry which is preliminary data.</text>
</comment>
<sequence>MRLTEGKLAGLIVHEWIERVGGAEKVLDAFVDEFPDSDLFCLWNDAPGRYRQRVTESKLSRGPLRGRKALATPFMPRVWKNLQNDSYDWMLVSSHLFAHQAHLPGLDPDRKFVYAHTPARYLWEPELDARGDLMAVRAVAPVLRAIDAKSAHNHRNVAANSGFVRDRIERTWDVEAQVIHPPVDVERLQAVPDWRDELTVADAAVIESLPDAYILGASRFVPYKSLDVVIAAGAAAGIPVVIAGGGPDEDRLQAVAADSGADVRFVIRPSDELLAALMQHATAYVFPPVEDFGIMPVEAMALGTPVVVNGAGGASESLAEGKSGVTLSDFSGRSLSEAVSTAAQLDSEACRTQAQAFSEDRFQREIRAWMSL</sequence>
<dbReference type="Gene3D" id="3.40.50.2000">
    <property type="entry name" value="Glycogen Phosphorylase B"/>
    <property type="match status" value="2"/>
</dbReference>
<dbReference type="GO" id="GO:1901137">
    <property type="term" value="P:carbohydrate derivative biosynthetic process"/>
    <property type="evidence" value="ECO:0007669"/>
    <property type="project" value="UniProtKB-ARBA"/>
</dbReference>
<name>A0A542Y9V8_9MICO</name>
<dbReference type="SUPFAM" id="SSF53756">
    <property type="entry name" value="UDP-Glycosyltransferase/glycogen phosphorylase"/>
    <property type="match status" value="1"/>
</dbReference>
<dbReference type="InterPro" id="IPR050194">
    <property type="entry name" value="Glycosyltransferase_grp1"/>
</dbReference>
<protein>
    <recommendedName>
        <fullName evidence="1">D-inositol 3-phosphate glycosyltransferase</fullName>
    </recommendedName>
</protein>
<evidence type="ECO:0000256" key="2">
    <source>
        <dbReference type="ARBA" id="ARBA00022676"/>
    </source>
</evidence>
<dbReference type="Pfam" id="PF00534">
    <property type="entry name" value="Glycos_transf_1"/>
    <property type="match status" value="1"/>
</dbReference>
<dbReference type="EMBL" id="VFON01000001">
    <property type="protein sequence ID" value="TQL44843.1"/>
    <property type="molecule type" value="Genomic_DNA"/>
</dbReference>
<dbReference type="PANTHER" id="PTHR45947">
    <property type="entry name" value="SULFOQUINOVOSYL TRANSFERASE SQD2"/>
    <property type="match status" value="1"/>
</dbReference>
<dbReference type="RefSeq" id="WP_211359145.1">
    <property type="nucleotide sequence ID" value="NZ_BAAAUY010000018.1"/>
</dbReference>
<organism evidence="6 7">
    <name type="scientific">Leucobacter komagatae</name>
    <dbReference type="NCBI Taxonomy" id="55969"/>
    <lineage>
        <taxon>Bacteria</taxon>
        <taxon>Bacillati</taxon>
        <taxon>Actinomycetota</taxon>
        <taxon>Actinomycetes</taxon>
        <taxon>Micrococcales</taxon>
        <taxon>Microbacteriaceae</taxon>
        <taxon>Leucobacter</taxon>
    </lineage>
</organism>
<proteinExistence type="predicted"/>
<keyword evidence="2" id="KW-0328">Glycosyltransferase</keyword>
<gene>
    <name evidence="6" type="ORF">FB468_2914</name>
</gene>
<dbReference type="Proteomes" id="UP000319094">
    <property type="component" value="Unassembled WGS sequence"/>
</dbReference>
<dbReference type="InterPro" id="IPR028098">
    <property type="entry name" value="Glyco_trans_4-like_N"/>
</dbReference>
<dbReference type="InterPro" id="IPR001296">
    <property type="entry name" value="Glyco_trans_1"/>
</dbReference>
<keyword evidence="3 6" id="KW-0808">Transferase</keyword>
<evidence type="ECO:0000256" key="1">
    <source>
        <dbReference type="ARBA" id="ARBA00021292"/>
    </source>
</evidence>
<feature type="domain" description="Glycosyltransferase subfamily 4-like N-terminal" evidence="5">
    <location>
        <begin position="20"/>
        <end position="187"/>
    </location>
</feature>
<accession>A0A542Y9V8</accession>
<evidence type="ECO:0000256" key="3">
    <source>
        <dbReference type="ARBA" id="ARBA00022679"/>
    </source>
</evidence>
<dbReference type="PANTHER" id="PTHR45947:SF3">
    <property type="entry name" value="SULFOQUINOVOSYL TRANSFERASE SQD2"/>
    <property type="match status" value="1"/>
</dbReference>
<dbReference type="Pfam" id="PF13439">
    <property type="entry name" value="Glyco_transf_4"/>
    <property type="match status" value="1"/>
</dbReference>